<keyword evidence="13" id="KW-0560">Oxidoreductase</keyword>
<evidence type="ECO:0000256" key="5">
    <source>
        <dbReference type="ARBA" id="ARBA00022989"/>
    </source>
</evidence>
<dbReference type="GO" id="GO:0048039">
    <property type="term" value="F:ubiquinone binding"/>
    <property type="evidence" value="ECO:0007669"/>
    <property type="project" value="TreeGrafter"/>
</dbReference>
<feature type="transmembrane region" description="Helical" evidence="11">
    <location>
        <begin position="91"/>
        <end position="110"/>
    </location>
</feature>
<evidence type="ECO:0000256" key="3">
    <source>
        <dbReference type="ARBA" id="ARBA00019906"/>
    </source>
</evidence>
<feature type="transmembrane region" description="Helical" evidence="11">
    <location>
        <begin position="40"/>
        <end position="62"/>
    </location>
</feature>
<dbReference type="GO" id="GO:0003954">
    <property type="term" value="F:NADH dehydrogenase activity"/>
    <property type="evidence" value="ECO:0007669"/>
    <property type="project" value="TreeGrafter"/>
</dbReference>
<feature type="transmembrane region" description="Helical" evidence="11">
    <location>
        <begin position="117"/>
        <end position="136"/>
    </location>
</feature>
<dbReference type="InterPro" id="IPR010227">
    <property type="entry name" value="NADH_Q_OxRdtase_chainM/4"/>
</dbReference>
<dbReference type="RefSeq" id="WP_006891345.1">
    <property type="nucleotide sequence ID" value="NZ_JH109152.1"/>
</dbReference>
<dbReference type="GO" id="GO:0008137">
    <property type="term" value="F:NADH dehydrogenase (ubiquinone) activity"/>
    <property type="evidence" value="ECO:0007669"/>
    <property type="project" value="InterPro"/>
</dbReference>
<evidence type="ECO:0000256" key="2">
    <source>
        <dbReference type="ARBA" id="ARBA00009025"/>
    </source>
</evidence>
<evidence type="ECO:0000256" key="1">
    <source>
        <dbReference type="ARBA" id="ARBA00004127"/>
    </source>
</evidence>
<dbReference type="NCBIfam" id="TIGR01972">
    <property type="entry name" value="NDH_I_M"/>
    <property type="match status" value="1"/>
</dbReference>
<feature type="region of interest" description="Disordered" evidence="10">
    <location>
        <begin position="514"/>
        <end position="549"/>
    </location>
</feature>
<keyword evidence="4 9" id="KW-0812">Transmembrane</keyword>
<evidence type="ECO:0000256" key="10">
    <source>
        <dbReference type="SAM" id="MobiDB-lite"/>
    </source>
</evidence>
<dbReference type="STRING" id="697282.Mettu_2064"/>
<comment type="subcellular location">
    <subcellularLocation>
        <location evidence="1">Endomembrane system</location>
        <topology evidence="1">Multi-pass membrane protein</topology>
    </subcellularLocation>
    <subcellularLocation>
        <location evidence="9">Membrane</location>
        <topology evidence="9">Multi-pass membrane protein</topology>
    </subcellularLocation>
</comment>
<dbReference type="AlphaFoldDB" id="G3IXG1"/>
<keyword evidence="6 11" id="KW-0472">Membrane</keyword>
<evidence type="ECO:0000256" key="8">
    <source>
        <dbReference type="ARBA" id="ARBA00032798"/>
    </source>
</evidence>
<sequence precursor="true">MDITVTPWSASAAFPLLTTLTLVPLAAMIAILFSRSSTVALRFGFAGASLTLLLSVYLLTVFDSATPGIHLVEHVHFAGLSYRVGVDGTNILFIPLTAVLTLLALIYTLITRHVTDRLFIACLLGYETVLIGAFAALNVMQFWLWCVLELIPVALLTIHAGTGQNRRWVVVRLLQYWVSGLLMTLAGFLLLAFGLIDAEHALTFDWLTLKQNNAYLHDEVLIFILLFFGFAIRMPLFPFHGWLPVLAEQGTVASAVIFLVGLKLGIYAVIRFILPMVPGVAEQWAGFVVTLGLISIFYGALLALMQINIRRLLAFAVISQTGMLVIGTFCFNENGLEGSLLLSVAYGLAMAGMLFSVGLIYERCRTAYLPRLGGLFDTNGTLALLFLISALSTMVMPGTPGFDAAHLLVEGIIEEDGWLLAIAILVGNVMSAAFLLWAFQRIFMANPKRAKQPYNCAHHPVWKERFITVVICLLLIGTGFYTTPWLNFIDQDAAAIGKQFPMHGAQIPLNPPFSKGEASQPCTTDLSSPLCKRGARGDSNTDTKDDQHE</sequence>
<evidence type="ECO:0000256" key="9">
    <source>
        <dbReference type="RuleBase" id="RU000320"/>
    </source>
</evidence>
<feature type="transmembrane region" description="Helical" evidence="11">
    <location>
        <begin position="285"/>
        <end position="305"/>
    </location>
</feature>
<dbReference type="GO" id="GO:0015990">
    <property type="term" value="P:electron transport coupled proton transport"/>
    <property type="evidence" value="ECO:0007669"/>
    <property type="project" value="TreeGrafter"/>
</dbReference>
<evidence type="ECO:0000256" key="11">
    <source>
        <dbReference type="SAM" id="Phobius"/>
    </source>
</evidence>
<dbReference type="GO" id="GO:0012505">
    <property type="term" value="C:endomembrane system"/>
    <property type="evidence" value="ECO:0007669"/>
    <property type="project" value="UniProtKB-SubCell"/>
</dbReference>
<proteinExistence type="inferred from homology"/>
<feature type="transmembrane region" description="Helical" evidence="11">
    <location>
        <begin position="173"/>
        <end position="196"/>
    </location>
</feature>
<evidence type="ECO:0000313" key="13">
    <source>
        <dbReference type="EMBL" id="EGW23218.1"/>
    </source>
</evidence>
<dbReference type="OrthoDB" id="9768329at2"/>
<feature type="transmembrane region" description="Helical" evidence="11">
    <location>
        <begin position="418"/>
        <end position="439"/>
    </location>
</feature>
<comment type="similarity">
    <text evidence="2">Belongs to the complex I subunit 4 family.</text>
</comment>
<keyword evidence="5 11" id="KW-1133">Transmembrane helix</keyword>
<feature type="transmembrane region" description="Helical" evidence="11">
    <location>
        <begin position="142"/>
        <end position="161"/>
    </location>
</feature>
<feature type="transmembrane region" description="Helical" evidence="11">
    <location>
        <begin position="220"/>
        <end position="239"/>
    </location>
</feature>
<evidence type="ECO:0000256" key="4">
    <source>
        <dbReference type="ARBA" id="ARBA00022692"/>
    </source>
</evidence>
<feature type="transmembrane region" description="Helical" evidence="11">
    <location>
        <begin position="466"/>
        <end position="486"/>
    </location>
</feature>
<dbReference type="Proteomes" id="UP000004664">
    <property type="component" value="Unassembled WGS sequence"/>
</dbReference>
<feature type="domain" description="NADH:quinone oxidoreductase/Mrp antiporter transmembrane" evidence="12">
    <location>
        <begin position="136"/>
        <end position="430"/>
    </location>
</feature>
<evidence type="ECO:0000256" key="6">
    <source>
        <dbReference type="ARBA" id="ARBA00023136"/>
    </source>
</evidence>
<dbReference type="InterPro" id="IPR003918">
    <property type="entry name" value="NADH_UbQ_OxRdtase"/>
</dbReference>
<accession>G3IXG1</accession>
<dbReference type="EMBL" id="JH109152">
    <property type="protein sequence ID" value="EGW23218.1"/>
    <property type="molecule type" value="Genomic_DNA"/>
</dbReference>
<dbReference type="PRINTS" id="PR01437">
    <property type="entry name" value="NUOXDRDTASE4"/>
</dbReference>
<feature type="transmembrane region" description="Helical" evidence="11">
    <location>
        <begin position="312"/>
        <end position="329"/>
    </location>
</feature>
<dbReference type="PANTHER" id="PTHR43507">
    <property type="entry name" value="NADH-UBIQUINONE OXIDOREDUCTASE CHAIN 4"/>
    <property type="match status" value="1"/>
</dbReference>
<feature type="compositionally biased region" description="Basic and acidic residues" evidence="10">
    <location>
        <begin position="535"/>
        <end position="549"/>
    </location>
</feature>
<name>G3IXG1_METTV</name>
<dbReference type="GO" id="GO:0042773">
    <property type="term" value="P:ATP synthesis coupled electron transport"/>
    <property type="evidence" value="ECO:0007669"/>
    <property type="project" value="InterPro"/>
</dbReference>
<feature type="transmembrane region" description="Helical" evidence="11">
    <location>
        <begin position="12"/>
        <end position="33"/>
    </location>
</feature>
<feature type="transmembrane region" description="Helical" evidence="11">
    <location>
        <begin position="251"/>
        <end position="273"/>
    </location>
</feature>
<gene>
    <name evidence="13" type="ORF">Mettu_2064</name>
</gene>
<dbReference type="Pfam" id="PF00361">
    <property type="entry name" value="Proton_antipo_M"/>
    <property type="match status" value="1"/>
</dbReference>
<dbReference type="HOGENOM" id="CLU_007100_4_4_6"/>
<keyword evidence="14" id="KW-1185">Reference proteome</keyword>
<evidence type="ECO:0000256" key="7">
    <source>
        <dbReference type="ARBA" id="ARBA00031584"/>
    </source>
</evidence>
<dbReference type="InterPro" id="IPR001750">
    <property type="entry name" value="ND/Mrp_TM"/>
</dbReference>
<organism evidence="13 14">
    <name type="scientific">Methylobacter tundripaludum (strain ATCC BAA-1195 / DSM 17260 / SV96)</name>
    <dbReference type="NCBI Taxonomy" id="697282"/>
    <lineage>
        <taxon>Bacteria</taxon>
        <taxon>Pseudomonadati</taxon>
        <taxon>Pseudomonadota</taxon>
        <taxon>Gammaproteobacteria</taxon>
        <taxon>Methylococcales</taxon>
        <taxon>Methylococcaceae</taxon>
        <taxon>Methylobacter</taxon>
    </lineage>
</organism>
<evidence type="ECO:0000313" key="14">
    <source>
        <dbReference type="Proteomes" id="UP000004664"/>
    </source>
</evidence>
<evidence type="ECO:0000259" key="12">
    <source>
        <dbReference type="Pfam" id="PF00361"/>
    </source>
</evidence>
<feature type="transmembrane region" description="Helical" evidence="11">
    <location>
        <begin position="341"/>
        <end position="361"/>
    </location>
</feature>
<protein>
    <recommendedName>
        <fullName evidence="3">NADH-quinone oxidoreductase subunit M</fullName>
    </recommendedName>
    <alternativeName>
        <fullName evidence="7">NADH dehydrogenase I subunit M</fullName>
    </alternativeName>
    <alternativeName>
        <fullName evidence="8">NDH-1 subunit M</fullName>
    </alternativeName>
</protein>
<dbReference type="PANTHER" id="PTHR43507:SF1">
    <property type="entry name" value="NADH-UBIQUINONE OXIDOREDUCTASE CHAIN 4"/>
    <property type="match status" value="1"/>
</dbReference>
<reference evidence="13 14" key="1">
    <citation type="submission" date="2011-06" db="EMBL/GenBank/DDBJ databases">
        <title>Genomic sequence of Methylobacter tundripaludum SV96.</title>
        <authorList>
            <consortium name="US DOE Joint Genome Institute"/>
            <person name="Lucas S."/>
            <person name="Han J."/>
            <person name="Lapidus A."/>
            <person name="Cheng J.-F."/>
            <person name="Goodwin L."/>
            <person name="Pitluck S."/>
            <person name="Held B."/>
            <person name="Detter J.C."/>
            <person name="Han C."/>
            <person name="Tapia R."/>
            <person name="Land M."/>
            <person name="Hauser L."/>
            <person name="Kyrpides N."/>
            <person name="Ivanova N."/>
            <person name="Ovchinnikova G."/>
            <person name="Pagani I."/>
            <person name="Klotz M.G."/>
            <person name="Dispirito A.A."/>
            <person name="Murrell J.C."/>
            <person name="Dunfield P."/>
            <person name="Kalyuzhnaya M.G."/>
            <person name="Svenning M."/>
            <person name="Trotsenko Y.A."/>
            <person name="Stein L.Y."/>
            <person name="Woyke T."/>
        </authorList>
    </citation>
    <scope>NUCLEOTIDE SEQUENCE [LARGE SCALE GENOMIC DNA]</scope>
    <source>
        <strain evidence="14">ATCC BAA-1195 / DSM 17260 / SV96</strain>
    </source>
</reference>
<feature type="transmembrane region" description="Helical" evidence="11">
    <location>
        <begin position="382"/>
        <end position="398"/>
    </location>
</feature>
<dbReference type="GO" id="GO:0016020">
    <property type="term" value="C:membrane"/>
    <property type="evidence" value="ECO:0007669"/>
    <property type="project" value="UniProtKB-SubCell"/>
</dbReference>
<dbReference type="eggNOG" id="COG1008">
    <property type="taxonomic scope" value="Bacteria"/>
</dbReference>